<organism evidence="2 3">
    <name type="scientific">Dryococelus australis</name>
    <dbReference type="NCBI Taxonomy" id="614101"/>
    <lineage>
        <taxon>Eukaryota</taxon>
        <taxon>Metazoa</taxon>
        <taxon>Ecdysozoa</taxon>
        <taxon>Arthropoda</taxon>
        <taxon>Hexapoda</taxon>
        <taxon>Insecta</taxon>
        <taxon>Pterygota</taxon>
        <taxon>Neoptera</taxon>
        <taxon>Polyneoptera</taxon>
        <taxon>Phasmatodea</taxon>
        <taxon>Verophasmatodea</taxon>
        <taxon>Anareolatae</taxon>
        <taxon>Phasmatidae</taxon>
        <taxon>Eurycanthinae</taxon>
        <taxon>Dryococelus</taxon>
    </lineage>
</organism>
<keyword evidence="3" id="KW-1185">Reference proteome</keyword>
<protein>
    <recommendedName>
        <fullName evidence="4">Ribosomal protein S3</fullName>
    </recommendedName>
</protein>
<feature type="compositionally biased region" description="Basic and acidic residues" evidence="1">
    <location>
        <begin position="303"/>
        <end position="321"/>
    </location>
</feature>
<feature type="region of interest" description="Disordered" evidence="1">
    <location>
        <begin position="30"/>
        <end position="50"/>
    </location>
</feature>
<dbReference type="Proteomes" id="UP001159363">
    <property type="component" value="Chromosome 9"/>
</dbReference>
<evidence type="ECO:0000313" key="3">
    <source>
        <dbReference type="Proteomes" id="UP001159363"/>
    </source>
</evidence>
<evidence type="ECO:0000256" key="1">
    <source>
        <dbReference type="SAM" id="MobiDB-lite"/>
    </source>
</evidence>
<feature type="region of interest" description="Disordered" evidence="1">
    <location>
        <begin position="301"/>
        <end position="327"/>
    </location>
</feature>
<accession>A0ABQ9GQ04</accession>
<comment type="caution">
    <text evidence="2">The sequence shown here is derived from an EMBL/GenBank/DDBJ whole genome shotgun (WGS) entry which is preliminary data.</text>
</comment>
<evidence type="ECO:0000313" key="2">
    <source>
        <dbReference type="EMBL" id="KAJ8874089.1"/>
    </source>
</evidence>
<reference evidence="2 3" key="1">
    <citation type="submission" date="2023-02" db="EMBL/GenBank/DDBJ databases">
        <title>LHISI_Scaffold_Assembly.</title>
        <authorList>
            <person name="Stuart O.P."/>
            <person name="Cleave R."/>
            <person name="Magrath M.J.L."/>
            <person name="Mikheyev A.S."/>
        </authorList>
    </citation>
    <scope>NUCLEOTIDE SEQUENCE [LARGE SCALE GENOMIC DNA]</scope>
    <source>
        <strain evidence="2">Daus_M_001</strain>
        <tissue evidence="2">Leg muscle</tissue>
    </source>
</reference>
<gene>
    <name evidence="2" type="ORF">PR048_024930</name>
</gene>
<name>A0ABQ9GQ04_9NEOP</name>
<sequence length="796" mass="90313">MPVNGGLRKRQDLKTSPRLMNARTEIRRARRPRGNRFSADPSVRAGENRPAKTDNVGVTIFLRYDQSVVFSTKLYQEAWFISNDEPLRDDWFFNRVQEVRAETPFWFAEKAVVVKEEVSDEVIVDSCRRRRFRRRPLRRLGRQRRFRFWGPKRIHRTARISKEKRGRFIDVLQYGPSLAILARTILRARKQGSKKHQESTRRCPGQLGISWTSLHFTLRKDLRFCLYKINGVQHSQHADYRQRLTFALRIQELSRDIYEFIHKRITSDEVHFQLDGFTDRNAESATGDRHQEILGNVPLTVEGRPDMRSKQDGSTAHKDRNAGIGPGGVVSQLVLRTMDGDPGGCCMRWLDTPVSRASAASRTPIILRILSSQDTSPTPRCEQEEGGGIATKARQYRPRPGDVDARIRAEPPFRRGQEARRLGVTASPVKRASGAAVALRASPPPLPTPRNGEFLEHRLVLLWTSGVGDAPASSYWRATLANPSQWTVSRALTTHLPPRRTGFDSRRRSLQDFRMWKSRWTMLMVDGFSRGSPISPTPAFRRCLILTSLHNHRLSRPRYEAGCPEKQVWRRNRPCSILRNYPIIRLVRFREIKGNREQGGCTENRTQNLPEADSKVIKLSQLTRISVAEQLSTPKRSGFDFRLIESGFSHVGDKADVAIGFSQGAPFITLLLHPLTSFASPVVEASSAVCPPLRASEKLEVTVNSLYQKFAHEAFSVAYRTAVPVSLCPFPRARACRFICRGPAPCRGQRSSQLICPPRDILCADKINGPRRENGQPVECTPVMDVPNLVAGSDTR</sequence>
<dbReference type="EMBL" id="JARBHB010000010">
    <property type="protein sequence ID" value="KAJ8874089.1"/>
    <property type="molecule type" value="Genomic_DNA"/>
</dbReference>
<evidence type="ECO:0008006" key="4">
    <source>
        <dbReference type="Google" id="ProtNLM"/>
    </source>
</evidence>
<proteinExistence type="predicted"/>